<dbReference type="CDD" id="cd07093">
    <property type="entry name" value="ALDH_F8_HMSADH"/>
    <property type="match status" value="1"/>
</dbReference>
<name>A0A9W8L0P8_9FUNG</name>
<gene>
    <name evidence="7" type="ORF">GGI25_000905</name>
</gene>
<feature type="active site" evidence="4">
    <location>
        <position position="276"/>
    </location>
</feature>
<evidence type="ECO:0000259" key="6">
    <source>
        <dbReference type="Pfam" id="PF00171"/>
    </source>
</evidence>
<dbReference type="PROSITE" id="PS00687">
    <property type="entry name" value="ALDEHYDE_DEHYDR_GLU"/>
    <property type="match status" value="1"/>
</dbReference>
<evidence type="ECO:0000256" key="2">
    <source>
        <dbReference type="ARBA" id="ARBA00023002"/>
    </source>
</evidence>
<organism evidence="7 8">
    <name type="scientific">Coemansia spiralis</name>
    <dbReference type="NCBI Taxonomy" id="417178"/>
    <lineage>
        <taxon>Eukaryota</taxon>
        <taxon>Fungi</taxon>
        <taxon>Fungi incertae sedis</taxon>
        <taxon>Zoopagomycota</taxon>
        <taxon>Kickxellomycotina</taxon>
        <taxon>Kickxellomycetes</taxon>
        <taxon>Kickxellales</taxon>
        <taxon>Kickxellaceae</taxon>
        <taxon>Coemansia</taxon>
    </lineage>
</organism>
<feature type="domain" description="Aldehyde dehydrogenase" evidence="6">
    <location>
        <begin position="26"/>
        <end position="516"/>
    </location>
</feature>
<dbReference type="Gene3D" id="3.40.309.10">
    <property type="entry name" value="Aldehyde Dehydrogenase, Chain A, domain 2"/>
    <property type="match status" value="1"/>
</dbReference>
<protein>
    <recommendedName>
        <fullName evidence="6">Aldehyde dehydrogenase domain-containing protein</fullName>
    </recommendedName>
</protein>
<dbReference type="AlphaFoldDB" id="A0A9W8L0P8"/>
<dbReference type="PANTHER" id="PTHR43720:SF2">
    <property type="entry name" value="2-AMINOMUCONIC SEMIALDEHYDE DEHYDROGENASE"/>
    <property type="match status" value="1"/>
</dbReference>
<evidence type="ECO:0000256" key="4">
    <source>
        <dbReference type="PROSITE-ProRule" id="PRU10007"/>
    </source>
</evidence>
<evidence type="ECO:0000256" key="3">
    <source>
        <dbReference type="ARBA" id="ARBA00023027"/>
    </source>
</evidence>
<comment type="caution">
    <text evidence="7">The sequence shown here is derived from an EMBL/GenBank/DDBJ whole genome shotgun (WGS) entry which is preliminary data.</text>
</comment>
<dbReference type="InterPro" id="IPR016160">
    <property type="entry name" value="Ald_DH_CS_CYS"/>
</dbReference>
<dbReference type="Pfam" id="PF00171">
    <property type="entry name" value="Aldedh"/>
    <property type="match status" value="1"/>
</dbReference>
<dbReference type="Gene3D" id="3.40.605.10">
    <property type="entry name" value="Aldehyde Dehydrogenase, Chain A, domain 1"/>
    <property type="match status" value="1"/>
</dbReference>
<dbReference type="OrthoDB" id="310895at2759"/>
<dbReference type="GO" id="GO:0016620">
    <property type="term" value="F:oxidoreductase activity, acting on the aldehyde or oxo group of donors, NAD or NADP as acceptor"/>
    <property type="evidence" value="ECO:0007669"/>
    <property type="project" value="InterPro"/>
</dbReference>
<dbReference type="PANTHER" id="PTHR43720">
    <property type="entry name" value="2-AMINOMUCONIC SEMIALDEHYDE DEHYDROGENASE"/>
    <property type="match status" value="1"/>
</dbReference>
<dbReference type="InterPro" id="IPR016161">
    <property type="entry name" value="Ald_DH/histidinol_DH"/>
</dbReference>
<dbReference type="FunFam" id="3.40.309.10:FF:000012">
    <property type="entry name" value="Betaine aldehyde dehydrogenase"/>
    <property type="match status" value="1"/>
</dbReference>
<evidence type="ECO:0000256" key="5">
    <source>
        <dbReference type="RuleBase" id="RU003345"/>
    </source>
</evidence>
<proteinExistence type="inferred from homology"/>
<dbReference type="PROSITE" id="PS00070">
    <property type="entry name" value="ALDEHYDE_DEHYDR_CYS"/>
    <property type="match status" value="1"/>
</dbReference>
<comment type="similarity">
    <text evidence="1 5">Belongs to the aldehyde dehydrogenase family.</text>
</comment>
<dbReference type="InterPro" id="IPR029510">
    <property type="entry name" value="Ald_DH_CS_GLU"/>
</dbReference>
<keyword evidence="2 5" id="KW-0560">Oxidoreductase</keyword>
<evidence type="ECO:0000313" key="7">
    <source>
        <dbReference type="EMBL" id="KAJ2680017.1"/>
    </source>
</evidence>
<keyword evidence="3" id="KW-0520">NAD</keyword>
<dbReference type="EMBL" id="JANBTW010000007">
    <property type="protein sequence ID" value="KAJ2680017.1"/>
    <property type="molecule type" value="Genomic_DNA"/>
</dbReference>
<dbReference type="InterPro" id="IPR015590">
    <property type="entry name" value="Aldehyde_DH_dom"/>
</dbReference>
<evidence type="ECO:0000313" key="8">
    <source>
        <dbReference type="Proteomes" id="UP001151518"/>
    </source>
</evidence>
<reference evidence="7" key="1">
    <citation type="submission" date="2022-07" db="EMBL/GenBank/DDBJ databases">
        <title>Phylogenomic reconstructions and comparative analyses of Kickxellomycotina fungi.</title>
        <authorList>
            <person name="Reynolds N.K."/>
            <person name="Stajich J.E."/>
            <person name="Barry K."/>
            <person name="Grigoriev I.V."/>
            <person name="Crous P."/>
            <person name="Smith M.E."/>
        </authorList>
    </citation>
    <scope>NUCLEOTIDE SEQUENCE</scope>
    <source>
        <strain evidence="7">NRRL 3115</strain>
    </source>
</reference>
<accession>A0A9W8L0P8</accession>
<dbReference type="InterPro" id="IPR016162">
    <property type="entry name" value="Ald_DH_N"/>
</dbReference>
<dbReference type="SUPFAM" id="SSF53720">
    <property type="entry name" value="ALDH-like"/>
    <property type="match status" value="1"/>
</dbReference>
<dbReference type="FunFam" id="3.40.605.10:FF:000007">
    <property type="entry name" value="NAD/NADP-dependent betaine aldehyde dehydrogenase"/>
    <property type="match status" value="1"/>
</dbReference>
<dbReference type="InterPro" id="IPR016163">
    <property type="entry name" value="Ald_DH_C"/>
</dbReference>
<dbReference type="Proteomes" id="UP001151518">
    <property type="component" value="Unassembled WGS sequence"/>
</dbReference>
<sequence length="523" mass="56640">MTKSSIVSIPSNTKDVKIMNYINGEWVHPTTGTYIDNYNPATGQKSTPIPDSSSVDIDNAVQAAKAAFPQWSATPVAERAAILNRIADLIDTNCANLAVLESQDQGKPVIFAAAADIPMCAQFFRQFAQYIVKGISEIKSQTNTQATLKNITEMVPSVLKSTTQHVASGVAALITPWNFPMLVVCEKLAPCIAVGNTCVVKPTELTSITPYLLTQILQVAGVPPGVANFVFGTGINAGEPLVKHKDVRLISFTGGSLTGSRIGGIAGSLLKRVSLELGGKNPSIVFNDCNIEHAVATNVRAAYQNQGEVCICSSRQYVERGIYDQFVKGFRQKVLEEVRVGDPSNQQTFYGPVVSKQHMEKIMNYIRLAQEEGAKVEFLVNPNDTMVKSVSSDGRLTIKGLEGGYYIAPTLITGIKQSSRVVQEEIFGPVVCVLPFSTEEEAIILANDTQYGLGATVWTEDGDKLMRVMKQLNAGSVWGNSWGVSDECMPFGGMGCSGTSREHGKWSVEFFTETKALYTHNQS</sequence>
<evidence type="ECO:0000256" key="1">
    <source>
        <dbReference type="ARBA" id="ARBA00009986"/>
    </source>
</evidence>